<feature type="region of interest" description="Disordered" evidence="2">
    <location>
        <begin position="1"/>
        <end position="42"/>
    </location>
</feature>
<feature type="domain" description="Zn(2)-C6 fungal-type" evidence="3">
    <location>
        <begin position="51"/>
        <end position="81"/>
    </location>
</feature>
<comment type="caution">
    <text evidence="4">The sequence shown here is derived from an EMBL/GenBank/DDBJ whole genome shotgun (WGS) entry which is preliminary data.</text>
</comment>
<keyword evidence="5" id="KW-1185">Reference proteome</keyword>
<dbReference type="CDD" id="cd00067">
    <property type="entry name" value="GAL4"/>
    <property type="match status" value="1"/>
</dbReference>
<dbReference type="PANTHER" id="PTHR47784:SF7">
    <property type="entry name" value="ZN(II)2CYS6 TRANSCRIPTION FACTOR (EUROFUNG)"/>
    <property type="match status" value="1"/>
</dbReference>
<evidence type="ECO:0000256" key="2">
    <source>
        <dbReference type="SAM" id="MobiDB-lite"/>
    </source>
</evidence>
<dbReference type="InterPro" id="IPR053157">
    <property type="entry name" value="Sterol_Uptake_Regulator"/>
</dbReference>
<dbReference type="SUPFAM" id="SSF57701">
    <property type="entry name" value="Zn2/Cys6 DNA-binding domain"/>
    <property type="match status" value="1"/>
</dbReference>
<dbReference type="Proteomes" id="UP001278766">
    <property type="component" value="Unassembled WGS sequence"/>
</dbReference>
<dbReference type="RefSeq" id="XP_062654872.1">
    <property type="nucleotide sequence ID" value="XM_062804792.1"/>
</dbReference>
<dbReference type="SMART" id="SM00066">
    <property type="entry name" value="GAL4"/>
    <property type="match status" value="1"/>
</dbReference>
<evidence type="ECO:0000256" key="1">
    <source>
        <dbReference type="ARBA" id="ARBA00023242"/>
    </source>
</evidence>
<organism evidence="4 5">
    <name type="scientific">Chaetomium fimeti</name>
    <dbReference type="NCBI Taxonomy" id="1854472"/>
    <lineage>
        <taxon>Eukaryota</taxon>
        <taxon>Fungi</taxon>
        <taxon>Dikarya</taxon>
        <taxon>Ascomycota</taxon>
        <taxon>Pezizomycotina</taxon>
        <taxon>Sordariomycetes</taxon>
        <taxon>Sordariomycetidae</taxon>
        <taxon>Sordariales</taxon>
        <taxon>Chaetomiaceae</taxon>
        <taxon>Chaetomium</taxon>
    </lineage>
</organism>
<evidence type="ECO:0000313" key="5">
    <source>
        <dbReference type="Proteomes" id="UP001278766"/>
    </source>
</evidence>
<keyword evidence="1" id="KW-0539">Nucleus</keyword>
<dbReference type="GO" id="GO:0008270">
    <property type="term" value="F:zinc ion binding"/>
    <property type="evidence" value="ECO:0007669"/>
    <property type="project" value="InterPro"/>
</dbReference>
<evidence type="ECO:0000313" key="4">
    <source>
        <dbReference type="EMBL" id="KAK3291358.1"/>
    </source>
</evidence>
<dbReference type="GO" id="GO:0001228">
    <property type="term" value="F:DNA-binding transcription activator activity, RNA polymerase II-specific"/>
    <property type="evidence" value="ECO:0007669"/>
    <property type="project" value="TreeGrafter"/>
</dbReference>
<dbReference type="PROSITE" id="PS50048">
    <property type="entry name" value="ZN2_CY6_FUNGAL_2"/>
    <property type="match status" value="1"/>
</dbReference>
<name>A0AAE0H7E8_9PEZI</name>
<dbReference type="InterPro" id="IPR001138">
    <property type="entry name" value="Zn2Cys6_DnaBD"/>
</dbReference>
<evidence type="ECO:0000259" key="3">
    <source>
        <dbReference type="PROSITE" id="PS50048"/>
    </source>
</evidence>
<proteinExistence type="predicted"/>
<protein>
    <recommendedName>
        <fullName evidence="3">Zn(2)-C6 fungal-type domain-containing protein</fullName>
    </recommendedName>
</protein>
<feature type="compositionally biased region" description="Polar residues" evidence="2">
    <location>
        <begin position="1"/>
        <end position="20"/>
    </location>
</feature>
<gene>
    <name evidence="4" type="ORF">B0H64DRAFT_410467</name>
</gene>
<dbReference type="AlphaFoldDB" id="A0AAE0H7E8"/>
<dbReference type="InterPro" id="IPR036864">
    <property type="entry name" value="Zn2-C6_fun-type_DNA-bd_sf"/>
</dbReference>
<dbReference type="Gene3D" id="4.10.240.10">
    <property type="entry name" value="Zn(2)-C6 fungal-type DNA-binding domain"/>
    <property type="match status" value="1"/>
</dbReference>
<sequence length="417" mass="46446">MHTAGSLQELTPIMSNPNSPNKEEASCDGASPKPARKRAVPGRGHCKSRKGCFNCKKRRVKCSEELPSCRGCRRLGLDCLYPPPPQPALTPSRNPSPRPSTLRLEDLRFFHHFLTAAYPALPFGLDHIWQTVAAMAHEYDFLAHSILGLAAQHLTVSTTSNFSIEALDHRVSAIAALNEALSKTCLSLNDADARFAAAIALTFQSSYMPDGMMDFFRMLRGWMAIQTTLVPAMGESMFHAIKEDTYVKSMRKLLGAAADADEEERRELQQTLQDFMASLRLVAPLCRSAAELHYVASLERIARVCEMSPVNACLELVPFYAVTNDMDADEFANFTNPTNFTAQILLAHFWMLTHVLQRHALGPARASLVRDEIIFQWVETAVHKLPGSHKRYVLWPLGLARLRGRSGNFEGPREING</sequence>
<reference evidence="4" key="1">
    <citation type="journal article" date="2023" name="Mol. Phylogenet. Evol.">
        <title>Genome-scale phylogeny and comparative genomics of the fungal order Sordariales.</title>
        <authorList>
            <person name="Hensen N."/>
            <person name="Bonometti L."/>
            <person name="Westerberg I."/>
            <person name="Brannstrom I.O."/>
            <person name="Guillou S."/>
            <person name="Cros-Aarteil S."/>
            <person name="Calhoun S."/>
            <person name="Haridas S."/>
            <person name="Kuo A."/>
            <person name="Mondo S."/>
            <person name="Pangilinan J."/>
            <person name="Riley R."/>
            <person name="LaButti K."/>
            <person name="Andreopoulos B."/>
            <person name="Lipzen A."/>
            <person name="Chen C."/>
            <person name="Yan M."/>
            <person name="Daum C."/>
            <person name="Ng V."/>
            <person name="Clum A."/>
            <person name="Steindorff A."/>
            <person name="Ohm R.A."/>
            <person name="Martin F."/>
            <person name="Silar P."/>
            <person name="Natvig D.O."/>
            <person name="Lalanne C."/>
            <person name="Gautier V."/>
            <person name="Ament-Velasquez S.L."/>
            <person name="Kruys A."/>
            <person name="Hutchinson M.I."/>
            <person name="Powell A.J."/>
            <person name="Barry K."/>
            <person name="Miller A.N."/>
            <person name="Grigoriev I.V."/>
            <person name="Debuchy R."/>
            <person name="Gladieux P."/>
            <person name="Hiltunen Thoren M."/>
            <person name="Johannesson H."/>
        </authorList>
    </citation>
    <scope>NUCLEOTIDE SEQUENCE</scope>
    <source>
        <strain evidence="4">CBS 168.71</strain>
    </source>
</reference>
<dbReference type="GeneID" id="87841740"/>
<dbReference type="Pfam" id="PF11951">
    <property type="entry name" value="Fungal_trans_2"/>
    <property type="match status" value="1"/>
</dbReference>
<dbReference type="PANTHER" id="PTHR47784">
    <property type="entry name" value="STEROL UPTAKE CONTROL PROTEIN 2"/>
    <property type="match status" value="1"/>
</dbReference>
<dbReference type="PROSITE" id="PS00463">
    <property type="entry name" value="ZN2_CY6_FUNGAL_1"/>
    <property type="match status" value="1"/>
</dbReference>
<reference evidence="4" key="2">
    <citation type="submission" date="2023-06" db="EMBL/GenBank/DDBJ databases">
        <authorList>
            <consortium name="Lawrence Berkeley National Laboratory"/>
            <person name="Haridas S."/>
            <person name="Hensen N."/>
            <person name="Bonometti L."/>
            <person name="Westerberg I."/>
            <person name="Brannstrom I.O."/>
            <person name="Guillou S."/>
            <person name="Cros-Aarteil S."/>
            <person name="Calhoun S."/>
            <person name="Kuo A."/>
            <person name="Mondo S."/>
            <person name="Pangilinan J."/>
            <person name="Riley R."/>
            <person name="Labutti K."/>
            <person name="Andreopoulos B."/>
            <person name="Lipzen A."/>
            <person name="Chen C."/>
            <person name="Yanf M."/>
            <person name="Daum C."/>
            <person name="Ng V."/>
            <person name="Clum A."/>
            <person name="Steindorff A."/>
            <person name="Ohm R."/>
            <person name="Martin F."/>
            <person name="Silar P."/>
            <person name="Natvig D."/>
            <person name="Lalanne C."/>
            <person name="Gautier V."/>
            <person name="Ament-Velasquez S.L."/>
            <person name="Kruys A."/>
            <person name="Hutchinson M.I."/>
            <person name="Powell A.J."/>
            <person name="Barry K."/>
            <person name="Miller A.N."/>
            <person name="Grigoriev I.V."/>
            <person name="Debuchy R."/>
            <person name="Gladieux P."/>
            <person name="Thoren M.H."/>
            <person name="Johannesson H."/>
        </authorList>
    </citation>
    <scope>NUCLEOTIDE SEQUENCE</scope>
    <source>
        <strain evidence="4">CBS 168.71</strain>
    </source>
</reference>
<dbReference type="EMBL" id="JAUEPN010000010">
    <property type="protein sequence ID" value="KAK3291358.1"/>
    <property type="molecule type" value="Genomic_DNA"/>
</dbReference>
<accession>A0AAE0H7E8</accession>
<dbReference type="Pfam" id="PF00172">
    <property type="entry name" value="Zn_clus"/>
    <property type="match status" value="1"/>
</dbReference>
<dbReference type="InterPro" id="IPR021858">
    <property type="entry name" value="Fun_TF"/>
</dbReference>